<comment type="caution">
    <text evidence="1">The sequence shown here is derived from an EMBL/GenBank/DDBJ whole genome shotgun (WGS) entry which is preliminary data.</text>
</comment>
<reference evidence="1 2" key="1">
    <citation type="submission" date="2018-08" db="EMBL/GenBank/DDBJ databases">
        <title>Genome and evolution of the arbuscular mycorrhizal fungus Diversispora epigaea (formerly Glomus versiforme) and its bacterial endosymbionts.</title>
        <authorList>
            <person name="Sun X."/>
            <person name="Fei Z."/>
            <person name="Harrison M."/>
        </authorList>
    </citation>
    <scope>NUCLEOTIDE SEQUENCE [LARGE SCALE GENOMIC DNA]</scope>
    <source>
        <strain evidence="1 2">IT104</strain>
    </source>
</reference>
<accession>A0A397IQ18</accession>
<evidence type="ECO:0000313" key="2">
    <source>
        <dbReference type="Proteomes" id="UP000266861"/>
    </source>
</evidence>
<sequence>MSSPSLSSSSASCHHIIINHNFHHRQLKENVDDQNFGIYCEFLCCNYNNNNKQRVSNKITNNLTNENIFVCGEKNFTCLMSGYASKFSRQDNMMQNFLLTAAETSTEAAIDQRNVFVTINTSLLSLAPTIIHNYASS</sequence>
<proteinExistence type="predicted"/>
<name>A0A397IQ18_9GLOM</name>
<evidence type="ECO:0000313" key="1">
    <source>
        <dbReference type="EMBL" id="RHZ75073.1"/>
    </source>
</evidence>
<organism evidence="1 2">
    <name type="scientific">Diversispora epigaea</name>
    <dbReference type="NCBI Taxonomy" id="1348612"/>
    <lineage>
        <taxon>Eukaryota</taxon>
        <taxon>Fungi</taxon>
        <taxon>Fungi incertae sedis</taxon>
        <taxon>Mucoromycota</taxon>
        <taxon>Glomeromycotina</taxon>
        <taxon>Glomeromycetes</taxon>
        <taxon>Diversisporales</taxon>
        <taxon>Diversisporaceae</taxon>
        <taxon>Diversispora</taxon>
    </lineage>
</organism>
<gene>
    <name evidence="1" type="ORF">Glove_217g94</name>
</gene>
<dbReference type="Proteomes" id="UP000266861">
    <property type="component" value="Unassembled WGS sequence"/>
</dbReference>
<keyword evidence="2" id="KW-1185">Reference proteome</keyword>
<dbReference type="OrthoDB" id="6365676at2759"/>
<dbReference type="EMBL" id="PQFF01000202">
    <property type="protein sequence ID" value="RHZ75073.1"/>
    <property type="molecule type" value="Genomic_DNA"/>
</dbReference>
<dbReference type="AlphaFoldDB" id="A0A397IQ18"/>
<protein>
    <submittedName>
        <fullName evidence="1">Uncharacterized protein</fullName>
    </submittedName>
</protein>